<dbReference type="InterPro" id="IPR009003">
    <property type="entry name" value="Peptidase_S1_PA"/>
</dbReference>
<evidence type="ECO:0000256" key="3">
    <source>
        <dbReference type="ARBA" id="ARBA00022801"/>
    </source>
</evidence>
<evidence type="ECO:0000313" key="6">
    <source>
        <dbReference type="Proteomes" id="UP000824014"/>
    </source>
</evidence>
<dbReference type="AlphaFoldDB" id="A0A9D2DE55"/>
<dbReference type="SUPFAM" id="SSF50156">
    <property type="entry name" value="PDZ domain-like"/>
    <property type="match status" value="2"/>
</dbReference>
<evidence type="ECO:0000313" key="5">
    <source>
        <dbReference type="EMBL" id="HIZ15220.1"/>
    </source>
</evidence>
<dbReference type="SUPFAM" id="SSF50494">
    <property type="entry name" value="Trypsin-like serine proteases"/>
    <property type="match status" value="1"/>
</dbReference>
<protein>
    <submittedName>
        <fullName evidence="5">Trypsin-like peptidase domain-containing protein</fullName>
    </submittedName>
</protein>
<dbReference type="Pfam" id="PF13180">
    <property type="entry name" value="PDZ_2"/>
    <property type="match status" value="1"/>
</dbReference>
<dbReference type="Pfam" id="PF13365">
    <property type="entry name" value="Trypsin_2"/>
    <property type="match status" value="1"/>
</dbReference>
<reference evidence="5" key="1">
    <citation type="journal article" date="2021" name="PeerJ">
        <title>Extensive microbial diversity within the chicken gut microbiome revealed by metagenomics and culture.</title>
        <authorList>
            <person name="Gilroy R."/>
            <person name="Ravi A."/>
            <person name="Getino M."/>
            <person name="Pursley I."/>
            <person name="Horton D.L."/>
            <person name="Alikhan N.F."/>
            <person name="Baker D."/>
            <person name="Gharbi K."/>
            <person name="Hall N."/>
            <person name="Watson M."/>
            <person name="Adriaenssens E.M."/>
            <person name="Foster-Nyarko E."/>
            <person name="Jarju S."/>
            <person name="Secka A."/>
            <person name="Antonio M."/>
            <person name="Oren A."/>
            <person name="Chaudhuri R.R."/>
            <person name="La Ragione R."/>
            <person name="Hildebrand F."/>
            <person name="Pallen M.J."/>
        </authorList>
    </citation>
    <scope>NUCLEOTIDE SEQUENCE</scope>
    <source>
        <strain evidence="5">ChiHjej11B10-19426</strain>
    </source>
</reference>
<keyword evidence="2" id="KW-0645">Protease</keyword>
<proteinExistence type="inferred from homology"/>
<feature type="domain" description="PDZ" evidence="4">
    <location>
        <begin position="277"/>
        <end position="377"/>
    </location>
</feature>
<dbReference type="PROSITE" id="PS50106">
    <property type="entry name" value="PDZ"/>
    <property type="match status" value="1"/>
</dbReference>
<sequence>MNRKWIFAGLIVVAVLFGSGVALLTTNSLRPADEPRTQKRIASIETDPAAHFTSYEPQNYPDLTYAAENAVNAVVNIEVTQEVEMRSVDPFLELFGIPQGYSRGGMAPREVKAGGSGVIISQDGYIVTNHHVINNATKVKVKLYDGRTFDAEVVGSDPTTEVALIKIDGHNLPTLAFGDSDALRLGEWVLAIGSPFDLQSTITAGIVSAKSRNLGAIPNQYRVESFIQTDAAVNPGNSGGALVNTRGELVGINTLIKSQTGTYMGYSFAIPSAIVKKVVLDLKEYGVVQRALLGVAYQEINEEFIERFGDEYGIKEPGGVYVAEVQQGGAAQAAGIRRGDIITAIDGTTVNRAANLAELMSRYRPNDKITVSVKRDGKVKQFEVVLRNTAGKAELLPRDYTAVADELGGSFTEISEKTRRGLRIDGGIQVARIEQGGVLAQARVREGFVITHINGKAISSVRDLDRIEGPVRNIDGVYPNGRAISYSLIR</sequence>
<organism evidence="5 6">
    <name type="scientific">Candidatus Tidjanibacter faecipullorum</name>
    <dbReference type="NCBI Taxonomy" id="2838766"/>
    <lineage>
        <taxon>Bacteria</taxon>
        <taxon>Pseudomonadati</taxon>
        <taxon>Bacteroidota</taxon>
        <taxon>Bacteroidia</taxon>
        <taxon>Bacteroidales</taxon>
        <taxon>Rikenellaceae</taxon>
        <taxon>Tidjanibacter</taxon>
    </lineage>
</organism>
<dbReference type="PRINTS" id="PR00834">
    <property type="entry name" value="PROTEASES2C"/>
</dbReference>
<dbReference type="InterPro" id="IPR001478">
    <property type="entry name" value="PDZ"/>
</dbReference>
<comment type="caution">
    <text evidence="5">The sequence shown here is derived from an EMBL/GenBank/DDBJ whole genome shotgun (WGS) entry which is preliminary data.</text>
</comment>
<evidence type="ECO:0000256" key="1">
    <source>
        <dbReference type="ARBA" id="ARBA00010541"/>
    </source>
</evidence>
<accession>A0A9D2DE55</accession>
<dbReference type="GO" id="GO:0004252">
    <property type="term" value="F:serine-type endopeptidase activity"/>
    <property type="evidence" value="ECO:0007669"/>
    <property type="project" value="InterPro"/>
</dbReference>
<evidence type="ECO:0000256" key="2">
    <source>
        <dbReference type="ARBA" id="ARBA00022670"/>
    </source>
</evidence>
<dbReference type="InterPro" id="IPR001940">
    <property type="entry name" value="Peptidase_S1C"/>
</dbReference>
<comment type="similarity">
    <text evidence="1">Belongs to the peptidase S1C family.</text>
</comment>
<gene>
    <name evidence="5" type="ORF">H9816_04850</name>
</gene>
<name>A0A9D2DE55_9BACT</name>
<dbReference type="Gene3D" id="2.30.42.10">
    <property type="match status" value="2"/>
</dbReference>
<dbReference type="InterPro" id="IPR036034">
    <property type="entry name" value="PDZ_sf"/>
</dbReference>
<dbReference type="EMBL" id="DXCC01000015">
    <property type="protein sequence ID" value="HIZ15220.1"/>
    <property type="molecule type" value="Genomic_DNA"/>
</dbReference>
<reference evidence="5" key="2">
    <citation type="submission" date="2021-04" db="EMBL/GenBank/DDBJ databases">
        <authorList>
            <person name="Gilroy R."/>
        </authorList>
    </citation>
    <scope>NUCLEOTIDE SEQUENCE</scope>
    <source>
        <strain evidence="5">ChiHjej11B10-19426</strain>
    </source>
</reference>
<dbReference type="PANTHER" id="PTHR22939">
    <property type="entry name" value="SERINE PROTEASE FAMILY S1C HTRA-RELATED"/>
    <property type="match status" value="1"/>
</dbReference>
<keyword evidence="3" id="KW-0378">Hydrolase</keyword>
<dbReference type="GO" id="GO:0006508">
    <property type="term" value="P:proteolysis"/>
    <property type="evidence" value="ECO:0007669"/>
    <property type="project" value="UniProtKB-KW"/>
</dbReference>
<dbReference type="Gene3D" id="2.40.10.120">
    <property type="match status" value="1"/>
</dbReference>
<evidence type="ECO:0000259" key="4">
    <source>
        <dbReference type="PROSITE" id="PS50106"/>
    </source>
</evidence>
<dbReference type="SMART" id="SM00228">
    <property type="entry name" value="PDZ"/>
    <property type="match status" value="2"/>
</dbReference>
<dbReference type="Proteomes" id="UP000824014">
    <property type="component" value="Unassembled WGS sequence"/>
</dbReference>
<dbReference type="PANTHER" id="PTHR22939:SF129">
    <property type="entry name" value="SERINE PROTEASE HTRA2, MITOCHONDRIAL"/>
    <property type="match status" value="1"/>
</dbReference>